<evidence type="ECO:0000313" key="8">
    <source>
        <dbReference type="Proteomes" id="UP000565262"/>
    </source>
</evidence>
<dbReference type="Pfam" id="PF00669">
    <property type="entry name" value="Flagellin_N"/>
    <property type="match status" value="1"/>
</dbReference>
<dbReference type="InterPro" id="IPR001029">
    <property type="entry name" value="Flagellin_N"/>
</dbReference>
<feature type="domain" description="Flagellin N-terminal" evidence="5">
    <location>
        <begin position="5"/>
        <end position="139"/>
    </location>
</feature>
<dbReference type="Gene3D" id="1.20.1330.10">
    <property type="entry name" value="f41 fragment of flagellin, N-terminal domain"/>
    <property type="match status" value="1"/>
</dbReference>
<dbReference type="InterPro" id="IPR042187">
    <property type="entry name" value="Flagellin_C_sub2"/>
</dbReference>
<dbReference type="Proteomes" id="UP000565262">
    <property type="component" value="Unassembled WGS sequence"/>
</dbReference>
<dbReference type="AlphaFoldDB" id="A0A839IL87"/>
<evidence type="ECO:0000256" key="4">
    <source>
        <dbReference type="RuleBase" id="RU362073"/>
    </source>
</evidence>
<comment type="caution">
    <text evidence="7">The sequence shown here is derived from an EMBL/GenBank/DDBJ whole genome shotgun (WGS) entry which is preliminary data.</text>
</comment>
<gene>
    <name evidence="7" type="ORF">H4O21_03340</name>
</gene>
<evidence type="ECO:0000256" key="3">
    <source>
        <dbReference type="ARBA" id="ARBA00023143"/>
    </source>
</evidence>
<dbReference type="Gene3D" id="3.30.70.2120">
    <property type="match status" value="1"/>
</dbReference>
<keyword evidence="8" id="KW-1185">Reference proteome</keyword>
<evidence type="ECO:0000256" key="2">
    <source>
        <dbReference type="ARBA" id="ARBA00022525"/>
    </source>
</evidence>
<sequence>MALYVNTNVSALNGQKNLMNVTNRMNSSFEKLSSGSRINSAKDDAAGLQIADRLTTQIIGLEQGTRNANDGISIAQIAEGAMSEVTNNIQRMRQLVVQGGNRTMSLDDREALGREFTKLLNVNNDIADRTAFGTRKILNYSSPSAGFQIQSGAQSGEQDTVTTGNAMLTSLFGSVVNDEIARGDATSGIMMSQLSTNLSAAGVLGELVAAYMLVNNQSDAGAAVNSLFGITAASAREGEMSLLIENSAIQMDVDALTELLAEEAVPMSGAAQSNTINALSGTGLLERFMKDERFLAAAVDSQTGYNDTQLNAIHGLVTDVLLDAMSDLVTQVDKQRAKMGAEQNGLASTIRSNTTAVVNVSDARSRIQDTDFARETAELTRNQIIQQASTSILSQANQLPQAALSLLGG</sequence>
<organism evidence="7 8">
    <name type="scientific">Oceanospirillum sediminis</name>
    <dbReference type="NCBI Taxonomy" id="2760088"/>
    <lineage>
        <taxon>Bacteria</taxon>
        <taxon>Pseudomonadati</taxon>
        <taxon>Pseudomonadota</taxon>
        <taxon>Gammaproteobacteria</taxon>
        <taxon>Oceanospirillales</taxon>
        <taxon>Oceanospirillaceae</taxon>
        <taxon>Oceanospirillum</taxon>
    </lineage>
</organism>
<dbReference type="PRINTS" id="PR00207">
    <property type="entry name" value="FLAGELLIN"/>
</dbReference>
<protein>
    <recommendedName>
        <fullName evidence="4">Flagellin</fullName>
    </recommendedName>
</protein>
<dbReference type="GO" id="GO:0005198">
    <property type="term" value="F:structural molecule activity"/>
    <property type="evidence" value="ECO:0007669"/>
    <property type="project" value="UniProtKB-UniRule"/>
</dbReference>
<dbReference type="EMBL" id="JACJFM010000003">
    <property type="protein sequence ID" value="MBB1485641.1"/>
    <property type="molecule type" value="Genomic_DNA"/>
</dbReference>
<evidence type="ECO:0000313" key="7">
    <source>
        <dbReference type="EMBL" id="MBB1485641.1"/>
    </source>
</evidence>
<keyword evidence="3 4" id="KW-0975">Bacterial flagellum</keyword>
<dbReference type="InterPro" id="IPR046358">
    <property type="entry name" value="Flagellin_C"/>
</dbReference>
<dbReference type="GO" id="GO:0005576">
    <property type="term" value="C:extracellular region"/>
    <property type="evidence" value="ECO:0007669"/>
    <property type="project" value="UniProtKB-SubCell"/>
</dbReference>
<name>A0A839IL87_9GAMM</name>
<evidence type="ECO:0000259" key="5">
    <source>
        <dbReference type="Pfam" id="PF00669"/>
    </source>
</evidence>
<keyword evidence="2 4" id="KW-0964">Secreted</keyword>
<proteinExistence type="inferred from homology"/>
<dbReference type="Pfam" id="PF00700">
    <property type="entry name" value="Flagellin_C"/>
    <property type="match status" value="1"/>
</dbReference>
<dbReference type="InterPro" id="IPR001492">
    <property type="entry name" value="Flagellin"/>
</dbReference>
<dbReference type="PANTHER" id="PTHR42792:SF2">
    <property type="entry name" value="FLAGELLIN"/>
    <property type="match status" value="1"/>
</dbReference>
<reference evidence="7 8" key="1">
    <citation type="submission" date="2020-08" db="EMBL/GenBank/DDBJ databases">
        <title>Oceanospirillum sp. nov. isolated from marine sediment.</title>
        <authorList>
            <person name="Ji X."/>
        </authorList>
    </citation>
    <scope>NUCLEOTIDE SEQUENCE [LARGE SCALE GENOMIC DNA]</scope>
    <source>
        <strain evidence="7 8">D5</strain>
    </source>
</reference>
<accession>A0A839IL87</accession>
<evidence type="ECO:0000259" key="6">
    <source>
        <dbReference type="Pfam" id="PF00700"/>
    </source>
</evidence>
<dbReference type="PANTHER" id="PTHR42792">
    <property type="entry name" value="FLAGELLIN"/>
    <property type="match status" value="1"/>
</dbReference>
<feature type="domain" description="Flagellin C-terminal" evidence="6">
    <location>
        <begin position="323"/>
        <end position="407"/>
    </location>
</feature>
<comment type="function">
    <text evidence="4">Flagellin is the subunit protein which polymerizes to form the filaments of bacterial flagella.</text>
</comment>
<dbReference type="RefSeq" id="WP_182807431.1">
    <property type="nucleotide sequence ID" value="NZ_JACJFM010000003.1"/>
</dbReference>
<comment type="similarity">
    <text evidence="1 4">Belongs to the bacterial flagellin family.</text>
</comment>
<dbReference type="Gene3D" id="6.10.10.10">
    <property type="entry name" value="Flagellar export chaperone, C-terminal domain"/>
    <property type="match status" value="1"/>
</dbReference>
<dbReference type="GO" id="GO:0009288">
    <property type="term" value="C:bacterial-type flagellum"/>
    <property type="evidence" value="ECO:0007669"/>
    <property type="project" value="UniProtKB-SubCell"/>
</dbReference>
<comment type="subcellular location">
    <subcellularLocation>
        <location evidence="4">Secreted</location>
    </subcellularLocation>
    <subcellularLocation>
        <location evidence="4">Bacterial flagellum</location>
    </subcellularLocation>
</comment>
<evidence type="ECO:0000256" key="1">
    <source>
        <dbReference type="ARBA" id="ARBA00005709"/>
    </source>
</evidence>
<dbReference type="SUPFAM" id="SSF64518">
    <property type="entry name" value="Phase 1 flagellin"/>
    <property type="match status" value="1"/>
</dbReference>